<accession>A0AAP0WWN8</accession>
<evidence type="ECO:0000256" key="1">
    <source>
        <dbReference type="SAM" id="Phobius"/>
    </source>
</evidence>
<evidence type="ECO:0000313" key="2">
    <source>
        <dbReference type="EMBL" id="KAK9282684.1"/>
    </source>
</evidence>
<proteinExistence type="predicted"/>
<dbReference type="AlphaFoldDB" id="A0AAP0WWN8"/>
<feature type="transmembrane region" description="Helical" evidence="1">
    <location>
        <begin position="62"/>
        <end position="83"/>
    </location>
</feature>
<comment type="caution">
    <text evidence="2">The sequence shown here is derived from an EMBL/GenBank/DDBJ whole genome shotgun (WGS) entry which is preliminary data.</text>
</comment>
<protein>
    <submittedName>
        <fullName evidence="2">Uncharacterized protein</fullName>
    </submittedName>
</protein>
<reference evidence="2 3" key="1">
    <citation type="journal article" date="2024" name="Plant J.">
        <title>Genome sequences and population genomics reveal climatic adaptation and genomic divergence between two closely related sweetgum species.</title>
        <authorList>
            <person name="Xu W.Q."/>
            <person name="Ren C.Q."/>
            <person name="Zhang X.Y."/>
            <person name="Comes H.P."/>
            <person name="Liu X.H."/>
            <person name="Li Y.G."/>
            <person name="Kettle C.J."/>
            <person name="Jalonen R."/>
            <person name="Gaisberger H."/>
            <person name="Ma Y.Z."/>
            <person name="Qiu Y.X."/>
        </authorList>
    </citation>
    <scope>NUCLEOTIDE SEQUENCE [LARGE SCALE GENOMIC DNA]</scope>
    <source>
        <strain evidence="2">Hangzhou</strain>
    </source>
</reference>
<gene>
    <name evidence="2" type="ORF">L1049_010904</name>
</gene>
<keyword evidence="1" id="KW-0472">Membrane</keyword>
<dbReference type="EMBL" id="JBBPBK010000006">
    <property type="protein sequence ID" value="KAK9282684.1"/>
    <property type="molecule type" value="Genomic_DNA"/>
</dbReference>
<keyword evidence="1" id="KW-0812">Transmembrane</keyword>
<sequence length="102" mass="11859">MLSNDHAGFLCKQNNLPNLLHRGQYSLRLMDHLNRFLLVSLFLMFALLIFLLHDFYSFIESLGVILPSFFSKLLSLFLLLISISSNIEDDSLRLWLWLDAKG</sequence>
<feature type="transmembrane region" description="Helical" evidence="1">
    <location>
        <begin position="36"/>
        <end position="56"/>
    </location>
</feature>
<dbReference type="Proteomes" id="UP001415857">
    <property type="component" value="Unassembled WGS sequence"/>
</dbReference>
<evidence type="ECO:0000313" key="3">
    <source>
        <dbReference type="Proteomes" id="UP001415857"/>
    </source>
</evidence>
<keyword evidence="1" id="KW-1133">Transmembrane helix</keyword>
<name>A0AAP0WWN8_LIQFO</name>
<organism evidence="2 3">
    <name type="scientific">Liquidambar formosana</name>
    <name type="common">Formosan gum</name>
    <dbReference type="NCBI Taxonomy" id="63359"/>
    <lineage>
        <taxon>Eukaryota</taxon>
        <taxon>Viridiplantae</taxon>
        <taxon>Streptophyta</taxon>
        <taxon>Embryophyta</taxon>
        <taxon>Tracheophyta</taxon>
        <taxon>Spermatophyta</taxon>
        <taxon>Magnoliopsida</taxon>
        <taxon>eudicotyledons</taxon>
        <taxon>Gunneridae</taxon>
        <taxon>Pentapetalae</taxon>
        <taxon>Saxifragales</taxon>
        <taxon>Altingiaceae</taxon>
        <taxon>Liquidambar</taxon>
    </lineage>
</organism>
<keyword evidence="3" id="KW-1185">Reference proteome</keyword>